<dbReference type="EMBL" id="WKMW01000006">
    <property type="protein sequence ID" value="MRY84253.1"/>
    <property type="molecule type" value="Genomic_DNA"/>
</dbReference>
<dbReference type="Proteomes" id="UP000095332">
    <property type="component" value="Unassembled WGS sequence"/>
</dbReference>
<name>A0A174Q212_PARDI</name>
<dbReference type="EMBL" id="CZBM01000001">
    <property type="protein sequence ID" value="CUP67574.1"/>
    <property type="molecule type" value="Genomic_DNA"/>
</dbReference>
<sequence length="367" mass="41121">MKKIKNILLILCLLSQVLPLSAQWKHEPTPNDTLQSVRVLDKGDLLMSIYAPEAKKVSVMGDIAMHEATRAENGVWFATVPGVKDGIYRYWFVVDGVRVYDPKGALSSETSALLEVNKGGTDFFAMKDVPHGAMAERYYQSKTLDTIRRLHVWTPAGYEKMSGKLPVLYLIHGGGDNDNAWPTVGAAGLILDNLMAEGKMQPMVVVMPNGTIHTESLEGEVPLFAKDLMNDIIPFIEANYPVLTDKDHRALAGLSMGGLETLEVGLDHYHHFGYLWVLSSGWFATDTDNYAKKAVYLKKIAADFNKTVRQLYFTQGGPEDIAYKNCQAMLKLFDAAGIKYEYSEMPGGHTWYVWRHDLYNMAQQLFK</sequence>
<dbReference type="Gene3D" id="2.60.40.10">
    <property type="entry name" value="Immunoglobulins"/>
    <property type="match status" value="1"/>
</dbReference>
<dbReference type="GO" id="GO:0016798">
    <property type="term" value="F:hydrolase activity, acting on glycosyl bonds"/>
    <property type="evidence" value="ECO:0007669"/>
    <property type="project" value="UniProtKB-KW"/>
</dbReference>
<dbReference type="RefSeq" id="WP_036614304.1">
    <property type="nucleotide sequence ID" value="NZ_CP103178.1"/>
</dbReference>
<dbReference type="PANTHER" id="PTHR48098:SF1">
    <property type="entry name" value="DIACYLGLYCEROL ACYLTRANSFERASE_MYCOLYLTRANSFERASE AG85A"/>
    <property type="match status" value="1"/>
</dbReference>
<evidence type="ECO:0000313" key="6">
    <source>
        <dbReference type="Proteomes" id="UP000450599"/>
    </source>
</evidence>
<dbReference type="GO" id="GO:0016747">
    <property type="term" value="F:acyltransferase activity, transferring groups other than amino-acyl groups"/>
    <property type="evidence" value="ECO:0007669"/>
    <property type="project" value="TreeGrafter"/>
</dbReference>
<evidence type="ECO:0000313" key="3">
    <source>
        <dbReference type="EMBL" id="MRY84253.1"/>
    </source>
</evidence>
<dbReference type="GO" id="GO:0045493">
    <property type="term" value="P:xylan catabolic process"/>
    <property type="evidence" value="ECO:0007669"/>
    <property type="project" value="UniProtKB-KW"/>
</dbReference>
<dbReference type="Proteomes" id="UP000471216">
    <property type="component" value="Unassembled WGS sequence"/>
</dbReference>
<dbReference type="SUPFAM" id="SSF53474">
    <property type="entry name" value="alpha/beta-Hydrolases"/>
    <property type="match status" value="1"/>
</dbReference>
<feature type="signal peptide" evidence="1">
    <location>
        <begin position="1"/>
        <end position="22"/>
    </location>
</feature>
<proteinExistence type="predicted"/>
<dbReference type="InterPro" id="IPR013783">
    <property type="entry name" value="Ig-like_fold"/>
</dbReference>
<dbReference type="Proteomes" id="UP000450599">
    <property type="component" value="Unassembled WGS sequence"/>
</dbReference>
<dbReference type="EMBL" id="WKMX01000007">
    <property type="protein sequence ID" value="MRZ06295.1"/>
    <property type="molecule type" value="Genomic_DNA"/>
</dbReference>
<evidence type="ECO:0000313" key="5">
    <source>
        <dbReference type="Proteomes" id="UP000095332"/>
    </source>
</evidence>
<reference evidence="6 7" key="2">
    <citation type="journal article" date="2019" name="Nat. Med.">
        <title>A library of human gut bacterial isolates paired with longitudinal multiomics data enables mechanistic microbiome research.</title>
        <authorList>
            <person name="Poyet M."/>
            <person name="Groussin M."/>
            <person name="Gibbons S.M."/>
            <person name="Avila-Pacheco J."/>
            <person name="Jiang X."/>
            <person name="Kearney S.M."/>
            <person name="Perrotta A.R."/>
            <person name="Berdy B."/>
            <person name="Zhao S."/>
            <person name="Lieberman T.D."/>
            <person name="Swanson P.K."/>
            <person name="Smith M."/>
            <person name="Roesemann S."/>
            <person name="Alexander J.E."/>
            <person name="Rich S.A."/>
            <person name="Livny J."/>
            <person name="Vlamakis H."/>
            <person name="Clish C."/>
            <person name="Bullock K."/>
            <person name="Deik A."/>
            <person name="Scott J."/>
            <person name="Pierce K.A."/>
            <person name="Xavier R.J."/>
            <person name="Alm E.J."/>
        </authorList>
    </citation>
    <scope>NUCLEOTIDE SEQUENCE [LARGE SCALE GENOMIC DNA]</scope>
    <source>
        <strain evidence="4 7">BIOML-A10</strain>
        <strain evidence="3 6">BIOML-A11</strain>
    </source>
</reference>
<feature type="chain" id="PRO_5036008760" evidence="1">
    <location>
        <begin position="23"/>
        <end position="367"/>
    </location>
</feature>
<organism evidence="2 5">
    <name type="scientific">Parabacteroides distasonis</name>
    <dbReference type="NCBI Taxonomy" id="823"/>
    <lineage>
        <taxon>Bacteria</taxon>
        <taxon>Pseudomonadati</taxon>
        <taxon>Bacteroidota</taxon>
        <taxon>Bacteroidia</taxon>
        <taxon>Bacteroidales</taxon>
        <taxon>Tannerellaceae</taxon>
        <taxon>Parabacteroides</taxon>
    </lineage>
</organism>
<dbReference type="Gene3D" id="3.40.50.1820">
    <property type="entry name" value="alpha/beta hydrolase"/>
    <property type="match status" value="1"/>
</dbReference>
<keyword evidence="3" id="KW-0858">Xylan degradation</keyword>
<evidence type="ECO:0000313" key="2">
    <source>
        <dbReference type="EMBL" id="CUP67574.1"/>
    </source>
</evidence>
<dbReference type="Pfam" id="PF00756">
    <property type="entry name" value="Esterase"/>
    <property type="match status" value="1"/>
</dbReference>
<dbReference type="AlphaFoldDB" id="A0A174Q212"/>
<keyword evidence="3" id="KW-0119">Carbohydrate metabolism</keyword>
<keyword evidence="3" id="KW-0624">Polysaccharide degradation</keyword>
<accession>A0A174Q212</accession>
<dbReference type="InterPro" id="IPR029058">
    <property type="entry name" value="AB_hydrolase_fold"/>
</dbReference>
<dbReference type="SUPFAM" id="SSF81296">
    <property type="entry name" value="E set domains"/>
    <property type="match status" value="1"/>
</dbReference>
<keyword evidence="3" id="KW-0378">Hydrolase</keyword>
<dbReference type="InterPro" id="IPR050583">
    <property type="entry name" value="Mycobacterial_A85_antigen"/>
</dbReference>
<keyword evidence="3" id="KW-0326">Glycosidase</keyword>
<evidence type="ECO:0000256" key="1">
    <source>
        <dbReference type="SAM" id="SignalP"/>
    </source>
</evidence>
<evidence type="ECO:0000313" key="7">
    <source>
        <dbReference type="Proteomes" id="UP000471216"/>
    </source>
</evidence>
<protein>
    <submittedName>
        <fullName evidence="3">Endo-1,4-beta-xylanase Z</fullName>
    </submittedName>
    <submittedName>
        <fullName evidence="2">Enterobactin/ferric enterobactin esterase</fullName>
    </submittedName>
</protein>
<dbReference type="PANTHER" id="PTHR48098">
    <property type="entry name" value="ENTEROCHELIN ESTERASE-RELATED"/>
    <property type="match status" value="1"/>
</dbReference>
<dbReference type="InterPro" id="IPR014756">
    <property type="entry name" value="Ig_E-set"/>
</dbReference>
<keyword evidence="1" id="KW-0732">Signal</keyword>
<gene>
    <name evidence="2" type="primary">yieL_1</name>
    <name evidence="2" type="ORF">ERS852560_00551</name>
    <name evidence="4" type="ORF">GKD54_08690</name>
    <name evidence="3" type="ORF">GKD58_08310</name>
</gene>
<evidence type="ECO:0000313" key="4">
    <source>
        <dbReference type="EMBL" id="MRZ06295.1"/>
    </source>
</evidence>
<reference evidence="2 5" key="1">
    <citation type="submission" date="2015-09" db="EMBL/GenBank/DDBJ databases">
        <authorList>
            <consortium name="Pathogen Informatics"/>
        </authorList>
    </citation>
    <scope>NUCLEOTIDE SEQUENCE [LARGE SCALE GENOMIC DNA]</scope>
    <source>
        <strain evidence="2 5">2789STDY5834948</strain>
    </source>
</reference>
<dbReference type="InterPro" id="IPR000801">
    <property type="entry name" value="Esterase-like"/>
</dbReference>